<feature type="domain" description="Metallo-beta-lactamase" evidence="6">
    <location>
        <begin position="71"/>
        <end position="278"/>
    </location>
</feature>
<dbReference type="CDD" id="cd07729">
    <property type="entry name" value="AHL_lactonase_MBL-fold"/>
    <property type="match status" value="1"/>
</dbReference>
<dbReference type="EMBL" id="RAWI01000134">
    <property type="protein sequence ID" value="RKI07033.1"/>
    <property type="molecule type" value="Genomic_DNA"/>
</dbReference>
<dbReference type="PANTHER" id="PTHR42978">
    <property type="entry name" value="QUORUM-QUENCHING LACTONASE YTNP-RELATED-RELATED"/>
    <property type="match status" value="1"/>
</dbReference>
<feature type="signal peptide" evidence="5">
    <location>
        <begin position="1"/>
        <end position="24"/>
    </location>
</feature>
<evidence type="ECO:0000313" key="8">
    <source>
        <dbReference type="Proteomes" id="UP000278907"/>
    </source>
</evidence>
<proteinExistence type="inferred from homology"/>
<evidence type="ECO:0000313" key="7">
    <source>
        <dbReference type="EMBL" id="RKI07033.1"/>
    </source>
</evidence>
<dbReference type="SUPFAM" id="SSF56281">
    <property type="entry name" value="Metallo-hydrolase/oxidoreductase"/>
    <property type="match status" value="1"/>
</dbReference>
<comment type="similarity">
    <text evidence="1">Belongs to the metallo-beta-lactamase superfamily.</text>
</comment>
<evidence type="ECO:0000256" key="4">
    <source>
        <dbReference type="ARBA" id="ARBA00022833"/>
    </source>
</evidence>
<accession>A0ABX9QH16</accession>
<evidence type="ECO:0000256" key="2">
    <source>
        <dbReference type="ARBA" id="ARBA00022723"/>
    </source>
</evidence>
<keyword evidence="2" id="KW-0479">Metal-binding</keyword>
<keyword evidence="8" id="KW-1185">Reference proteome</keyword>
<dbReference type="RefSeq" id="WP_120583538.1">
    <property type="nucleotide sequence ID" value="NZ_RAWI01000134.1"/>
</dbReference>
<dbReference type="SMART" id="SM00849">
    <property type="entry name" value="Lactamase_B"/>
    <property type="match status" value="1"/>
</dbReference>
<dbReference type="PROSITE" id="PS51257">
    <property type="entry name" value="PROKAR_LIPOPROTEIN"/>
    <property type="match status" value="1"/>
</dbReference>
<dbReference type="PANTHER" id="PTHR42978:SF3">
    <property type="entry name" value="BLR3078 PROTEIN"/>
    <property type="match status" value="1"/>
</dbReference>
<keyword evidence="3" id="KW-0378">Hydrolase</keyword>
<keyword evidence="4" id="KW-0862">Zinc</keyword>
<gene>
    <name evidence="7" type="ORF">D7Y13_18770</name>
</gene>
<name>A0ABX9QH16_9BACT</name>
<evidence type="ECO:0000256" key="1">
    <source>
        <dbReference type="ARBA" id="ARBA00007749"/>
    </source>
</evidence>
<dbReference type="InterPro" id="IPR001279">
    <property type="entry name" value="Metallo-B-lactamas"/>
</dbReference>
<sequence>MKTFRLLSACLALTACATSRTSTADAQGAGTGVAAPSTVQLYAIDCGHVQSSDSGSMADDGSMDGVGGKGIIPCYLIRHPKGDLLWDTGLPESIADMPGGLRPQGSPMHFELPRKLTPQLGELGLAPADIEFLSFSHMHFDHAGNANLFASAKWIVDADELAAAFSETAHRRGEVQNYSALEHVKPLVMEGDGPYDVFGDGTVTLHPAHGHTPGHTVLLLKTAKSGAVLLTGDLWPLRESRERKLVPTYNSNREQTIESMRRVEALAKDSGARVIRQHVIEDFTALPAFPEPLE</sequence>
<feature type="chain" id="PRO_5046327733" evidence="5">
    <location>
        <begin position="25"/>
        <end position="294"/>
    </location>
</feature>
<dbReference type="InterPro" id="IPR036866">
    <property type="entry name" value="RibonucZ/Hydroxyglut_hydro"/>
</dbReference>
<evidence type="ECO:0000256" key="5">
    <source>
        <dbReference type="SAM" id="SignalP"/>
    </source>
</evidence>
<organism evidence="7 8">
    <name type="scientific">Corallococcus praedator</name>
    <dbReference type="NCBI Taxonomy" id="2316724"/>
    <lineage>
        <taxon>Bacteria</taxon>
        <taxon>Pseudomonadati</taxon>
        <taxon>Myxococcota</taxon>
        <taxon>Myxococcia</taxon>
        <taxon>Myxococcales</taxon>
        <taxon>Cystobacterineae</taxon>
        <taxon>Myxococcaceae</taxon>
        <taxon>Corallococcus</taxon>
    </lineage>
</organism>
<protein>
    <submittedName>
        <fullName evidence="7">N-acyl homoserine lactonase family protein</fullName>
    </submittedName>
</protein>
<reference evidence="7 8" key="1">
    <citation type="submission" date="2018-09" db="EMBL/GenBank/DDBJ databases">
        <authorList>
            <person name="Livingstone P.G."/>
            <person name="Whitworth D.E."/>
        </authorList>
    </citation>
    <scope>NUCLEOTIDE SEQUENCE [LARGE SCALE GENOMIC DNA]</scope>
    <source>
        <strain evidence="7 8">CA031B</strain>
    </source>
</reference>
<evidence type="ECO:0000259" key="6">
    <source>
        <dbReference type="SMART" id="SM00849"/>
    </source>
</evidence>
<dbReference type="Gene3D" id="3.60.15.10">
    <property type="entry name" value="Ribonuclease Z/Hydroxyacylglutathione hydrolase-like"/>
    <property type="match status" value="1"/>
</dbReference>
<comment type="caution">
    <text evidence="7">The sequence shown here is derived from an EMBL/GenBank/DDBJ whole genome shotgun (WGS) entry which is preliminary data.</text>
</comment>
<keyword evidence="5" id="KW-0732">Signal</keyword>
<dbReference type="Pfam" id="PF00753">
    <property type="entry name" value="Lactamase_B"/>
    <property type="match status" value="1"/>
</dbReference>
<dbReference type="InterPro" id="IPR051013">
    <property type="entry name" value="MBL_superfamily_lactonases"/>
</dbReference>
<evidence type="ECO:0000256" key="3">
    <source>
        <dbReference type="ARBA" id="ARBA00022801"/>
    </source>
</evidence>
<dbReference type="Proteomes" id="UP000278907">
    <property type="component" value="Unassembled WGS sequence"/>
</dbReference>